<accession>A0A7U4M1M7</accession>
<organism evidence="1 2">
    <name type="scientific">Sulfurovum lithotrophicum</name>
    <dbReference type="NCBI Taxonomy" id="206403"/>
    <lineage>
        <taxon>Bacteria</taxon>
        <taxon>Pseudomonadati</taxon>
        <taxon>Campylobacterota</taxon>
        <taxon>Epsilonproteobacteria</taxon>
        <taxon>Campylobacterales</taxon>
        <taxon>Sulfurovaceae</taxon>
        <taxon>Sulfurovum</taxon>
    </lineage>
</organism>
<dbReference type="OrthoDB" id="197283at2"/>
<dbReference type="PIRSF" id="PIRSF039032">
    <property type="entry name" value="HigB-2"/>
    <property type="match status" value="1"/>
</dbReference>
<evidence type="ECO:0000313" key="2">
    <source>
        <dbReference type="Proteomes" id="UP000034444"/>
    </source>
</evidence>
<dbReference type="KEGG" id="slh:YH65_07030"/>
<evidence type="ECO:0000313" key="1">
    <source>
        <dbReference type="EMBL" id="AKF25172.1"/>
    </source>
</evidence>
<dbReference type="InterPro" id="IPR009387">
    <property type="entry name" value="HigB-2"/>
</dbReference>
<keyword evidence="2" id="KW-1185">Reference proteome</keyword>
<name>A0A7U4M1M7_9BACT</name>
<dbReference type="EMBL" id="CP011308">
    <property type="protein sequence ID" value="AKF25172.1"/>
    <property type="molecule type" value="Genomic_DNA"/>
</dbReference>
<dbReference type="SUPFAM" id="SSF143011">
    <property type="entry name" value="RelE-like"/>
    <property type="match status" value="1"/>
</dbReference>
<evidence type="ECO:0008006" key="3">
    <source>
        <dbReference type="Google" id="ProtNLM"/>
    </source>
</evidence>
<dbReference type="Proteomes" id="UP000034444">
    <property type="component" value="Chromosome"/>
</dbReference>
<protein>
    <recommendedName>
        <fullName evidence="3">Addiction module antitoxin</fullName>
    </recommendedName>
</protein>
<gene>
    <name evidence="1" type="ORF">YH65_07030</name>
</gene>
<dbReference type="InterPro" id="IPR035093">
    <property type="entry name" value="RelE/ParE_toxin_dom_sf"/>
</dbReference>
<dbReference type="AlphaFoldDB" id="A0A7U4M1M7"/>
<sequence length="109" mass="12501">MNLKIISLESFAKDVKKLHKKYKGIASDLRILESELQENPKCGVNLGNACYKIRLKNSSVPTGKSGGFRVVYYYVDDENNLYLMAMYSKTELENISDERINEILKAYNL</sequence>
<reference evidence="2" key="2">
    <citation type="journal article" date="2017" name="Stand. Genomic Sci.">
        <title>Complete genome sequence of the sulfur-oxidizing chemolithoautotrophic Sulfurovum lithotrophicum 42BKTT.</title>
        <authorList>
            <person name="Jeon W."/>
            <person name="Priscilla L."/>
            <person name="Park G."/>
            <person name="Lee H."/>
            <person name="Lee N."/>
            <person name="Lee D."/>
            <person name="Kwon H."/>
            <person name="Ahn I."/>
            <person name="Lee C."/>
            <person name="Lee H."/>
            <person name="Ahn J."/>
        </authorList>
    </citation>
    <scope>NUCLEOTIDE SEQUENCE [LARGE SCALE GENOMIC DNA]</scope>
    <source>
        <strain evidence="2">ATCC BAA-797 / 42BKT</strain>
    </source>
</reference>
<reference evidence="1 2" key="1">
    <citation type="submission" date="2015-04" db="EMBL/GenBank/DDBJ databases">
        <title>Complete genome sequence of Sulfurovum lithotrophicum ATCC BAA-797T.</title>
        <authorList>
            <person name="Ahn J."/>
            <person name="Park G."/>
            <person name="Jeon W."/>
            <person name="Jang Y."/>
            <person name="Jang M."/>
            <person name="Lee H."/>
            <person name="Lee H."/>
        </authorList>
    </citation>
    <scope>NUCLEOTIDE SEQUENCE [LARGE SCALE GENOMIC DNA]</scope>
    <source>
        <strain evidence="2">ATCC BAA-797 / 42BKT</strain>
    </source>
</reference>
<proteinExistence type="predicted"/>
<dbReference type="RefSeq" id="WP_046551253.1">
    <property type="nucleotide sequence ID" value="NZ_CP011308.1"/>
</dbReference>